<sequence>MTEEFLEWFSDTFKEYLFSPEDFEELKIYTWLAWRDSRRELNK</sequence>
<organism evidence="1 2">
    <name type="scientific">Escherichia phage vB_EcoP_WFI101126</name>
    <dbReference type="NCBI Taxonomy" id="2508203"/>
    <lineage>
        <taxon>Viruses</taxon>
        <taxon>Duplodnaviria</taxon>
        <taxon>Heunggongvirae</taxon>
        <taxon>Uroviricota</taxon>
        <taxon>Caudoviricetes</taxon>
        <taxon>Mktvariviridae</taxon>
        <taxon>Gordonclarkvirinae</taxon>
        <taxon>Kuravirus</taxon>
        <taxon>Kuravirus WFI101126</taxon>
    </lineage>
</organism>
<accession>A0A482MSC8</accession>
<evidence type="ECO:0000313" key="1">
    <source>
        <dbReference type="EMBL" id="QBQ76534.1"/>
    </source>
</evidence>
<name>A0A482MSC8_9CAUD</name>
<gene>
    <name evidence="1" type="ORF">WFI101126_00106</name>
</gene>
<dbReference type="Proteomes" id="UP000306560">
    <property type="component" value="Segment"/>
</dbReference>
<protein>
    <submittedName>
        <fullName evidence="1">Uncharacterized protein</fullName>
    </submittedName>
</protein>
<reference evidence="1 2" key="1">
    <citation type="submission" date="2019-01" db="EMBL/GenBank/DDBJ databases">
        <title>Still something new to discover - new insights into E. coli phage diversity and taxonomy.</title>
        <authorList>
            <person name="Korf I.H.E."/>
            <person name="Adriaennsens E."/>
            <person name="Dreiseikelmann B."/>
            <person name="Kropinski A."/>
            <person name="Nimtz M."/>
            <person name="Meier-Kolthoff J.P."/>
            <person name="Rohde M."/>
            <person name="van Raaij M."/>
            <person name="Wittmann J."/>
        </authorList>
    </citation>
    <scope>NUCLEOTIDE SEQUENCE [LARGE SCALE GENOMIC DNA]</scope>
</reference>
<proteinExistence type="predicted"/>
<dbReference type="EMBL" id="MK373770">
    <property type="protein sequence ID" value="QBQ76534.1"/>
    <property type="molecule type" value="Genomic_DNA"/>
</dbReference>
<evidence type="ECO:0000313" key="2">
    <source>
        <dbReference type="Proteomes" id="UP000306560"/>
    </source>
</evidence>
<keyword evidence="2" id="KW-1185">Reference proteome</keyword>